<dbReference type="Gene3D" id="1.10.530.10">
    <property type="match status" value="1"/>
</dbReference>
<dbReference type="PATRIC" id="fig|862908.3.peg.1809"/>
<dbReference type="CAZy" id="GH23">
    <property type="family name" value="Glycoside Hydrolase Family 23"/>
</dbReference>
<dbReference type="KEGG" id="bmx:BMS_1908"/>
<evidence type="ECO:0000313" key="5">
    <source>
        <dbReference type="Proteomes" id="UP000008963"/>
    </source>
</evidence>
<reference evidence="5" key="1">
    <citation type="journal article" date="2013" name="ISME J.">
        <title>A small predatory core genome in the divergent marine Bacteriovorax marinus SJ and the terrestrial Bdellovibrio bacteriovorus.</title>
        <authorList>
            <person name="Crossman L.C."/>
            <person name="Chen H."/>
            <person name="Cerdeno-Tarraga A.M."/>
            <person name="Brooks K."/>
            <person name="Quail M.A."/>
            <person name="Pineiro S.A."/>
            <person name="Hobley L."/>
            <person name="Sockett R.E."/>
            <person name="Bentley S.D."/>
            <person name="Parkhill J."/>
            <person name="Williams H.N."/>
            <person name="Stine O.C."/>
        </authorList>
    </citation>
    <scope>NUCLEOTIDE SEQUENCE [LARGE SCALE GENOMIC DNA]</scope>
    <source>
        <strain evidence="5">ATCC BAA-682 / DSM 15412 / SJ</strain>
    </source>
</reference>
<evidence type="ECO:0000256" key="2">
    <source>
        <dbReference type="SAM" id="Phobius"/>
    </source>
</evidence>
<dbReference type="HOGENOM" id="CLU_887868_0_0_7"/>
<dbReference type="eggNOG" id="COG0741">
    <property type="taxonomic scope" value="Bacteria"/>
</dbReference>
<protein>
    <submittedName>
        <fullName evidence="4">Exported soluble lytic murein transglycosylase</fullName>
    </submittedName>
</protein>
<dbReference type="EMBL" id="FQ312005">
    <property type="protein sequence ID" value="CBW26724.1"/>
    <property type="molecule type" value="Genomic_DNA"/>
</dbReference>
<evidence type="ECO:0000259" key="3">
    <source>
        <dbReference type="Pfam" id="PF01464"/>
    </source>
</evidence>
<keyword evidence="5" id="KW-1185">Reference proteome</keyword>
<gene>
    <name evidence="4" type="ordered locus">BMS_1908</name>
</gene>
<dbReference type="PANTHER" id="PTHR37423">
    <property type="entry name" value="SOLUBLE LYTIC MUREIN TRANSGLYCOSYLASE-RELATED"/>
    <property type="match status" value="1"/>
</dbReference>
<evidence type="ECO:0000256" key="1">
    <source>
        <dbReference type="ARBA" id="ARBA00007734"/>
    </source>
</evidence>
<dbReference type="AlphaFoldDB" id="E1X2F7"/>
<dbReference type="Pfam" id="PF01464">
    <property type="entry name" value="SLT"/>
    <property type="match status" value="1"/>
</dbReference>
<dbReference type="CDD" id="cd16896">
    <property type="entry name" value="LT_Slt70-like"/>
    <property type="match status" value="1"/>
</dbReference>
<evidence type="ECO:0000313" key="4">
    <source>
        <dbReference type="EMBL" id="CBW26724.1"/>
    </source>
</evidence>
<keyword evidence="2" id="KW-1133">Transmembrane helix</keyword>
<sequence length="313" mass="36341">MEETFLLFRRLVTSSRARSFVRYANTLAIFIILGLIFSKEATLDSRLHPVLSNESKGESTYFLDEKTYYQFPKVKRTFGKASVVDLQYLSKKESRRLILDSVKSPRLRKRLARYLTRTLELCEKYQVDPFWALSIMWTESHFNLKAKSSVSATGLMQIMPATGVFLSKLLNMPIKEKVIYKSIQDPDLNIEMGVFYLKRLLKMFKGNYRLATVAYNMGPGGVYRRLRNNQPVGVRNLYLDKVRRHYKLISKNFTHNISRSYLALRSTLVVRNPISGYTYSQIAEIDNFLEFLEMPSLDYRIALNSAGQSQKSL</sequence>
<proteinExistence type="inferred from homology"/>
<dbReference type="InterPro" id="IPR008258">
    <property type="entry name" value="Transglycosylase_SLT_dom_1"/>
</dbReference>
<feature type="transmembrane region" description="Helical" evidence="2">
    <location>
        <begin position="20"/>
        <end position="37"/>
    </location>
</feature>
<dbReference type="PANTHER" id="PTHR37423:SF2">
    <property type="entry name" value="MEMBRANE-BOUND LYTIC MUREIN TRANSGLYCOSYLASE C"/>
    <property type="match status" value="1"/>
</dbReference>
<keyword evidence="2" id="KW-0472">Membrane</keyword>
<dbReference type="InterPro" id="IPR023346">
    <property type="entry name" value="Lysozyme-like_dom_sf"/>
</dbReference>
<keyword evidence="2" id="KW-0812">Transmembrane</keyword>
<name>E1X2F7_HALMS</name>
<dbReference type="SUPFAM" id="SSF53955">
    <property type="entry name" value="Lysozyme-like"/>
    <property type="match status" value="1"/>
</dbReference>
<organism evidence="4 5">
    <name type="scientific">Halobacteriovorax marinus (strain ATCC BAA-682 / DSM 15412 / SJ)</name>
    <name type="common">Bacteriovorax marinus</name>
    <dbReference type="NCBI Taxonomy" id="862908"/>
    <lineage>
        <taxon>Bacteria</taxon>
        <taxon>Pseudomonadati</taxon>
        <taxon>Bdellovibrionota</taxon>
        <taxon>Bacteriovoracia</taxon>
        <taxon>Bacteriovoracales</taxon>
        <taxon>Halobacteriovoraceae</taxon>
        <taxon>Halobacteriovorax</taxon>
    </lineage>
</organism>
<comment type="similarity">
    <text evidence="1">Belongs to the transglycosylase Slt family.</text>
</comment>
<dbReference type="Proteomes" id="UP000008963">
    <property type="component" value="Chromosome"/>
</dbReference>
<accession>E1X2F7</accession>
<dbReference type="STRING" id="862908.BMS_1908"/>
<feature type="domain" description="Transglycosylase SLT" evidence="3">
    <location>
        <begin position="123"/>
        <end position="230"/>
    </location>
</feature>